<dbReference type="Proteomes" id="UP000324832">
    <property type="component" value="Unassembled WGS sequence"/>
</dbReference>
<evidence type="ECO:0000256" key="1">
    <source>
        <dbReference type="SAM" id="SignalP"/>
    </source>
</evidence>
<feature type="signal peptide" evidence="1">
    <location>
        <begin position="1"/>
        <end position="20"/>
    </location>
</feature>
<reference evidence="2 3" key="1">
    <citation type="submission" date="2017-07" db="EMBL/GenBank/DDBJ databases">
        <authorList>
            <person name="Talla V."/>
            <person name="Backstrom N."/>
        </authorList>
    </citation>
    <scope>NUCLEOTIDE SEQUENCE [LARGE SCALE GENOMIC DNA]</scope>
</reference>
<evidence type="ECO:0000313" key="2">
    <source>
        <dbReference type="EMBL" id="VVC92708.1"/>
    </source>
</evidence>
<gene>
    <name evidence="2" type="ORF">LSINAPIS_LOCUS5079</name>
</gene>
<name>A0A5E4Q4S0_9NEOP</name>
<evidence type="ECO:0000313" key="3">
    <source>
        <dbReference type="Proteomes" id="UP000324832"/>
    </source>
</evidence>
<dbReference type="EMBL" id="FZQP02001371">
    <property type="protein sequence ID" value="VVC92708.1"/>
    <property type="molecule type" value="Genomic_DNA"/>
</dbReference>
<feature type="chain" id="PRO_5023084899" evidence="1">
    <location>
        <begin position="21"/>
        <end position="112"/>
    </location>
</feature>
<accession>A0A5E4Q4S0</accession>
<sequence length="112" mass="13274">MINTMKTYIVMLLVVHTVSSLHLEKVAETVQNGIKNFKHHLKEKAASLQKLTEEFDLHKPHKPLYPYAKHVVQEEHYSKKTPLVIDPYQIERLKHYFEPHHKPLTYIPHYAP</sequence>
<dbReference type="AlphaFoldDB" id="A0A5E4Q4S0"/>
<protein>
    <submittedName>
        <fullName evidence="2">Uncharacterized protein</fullName>
    </submittedName>
</protein>
<keyword evidence="3" id="KW-1185">Reference proteome</keyword>
<proteinExistence type="predicted"/>
<keyword evidence="1" id="KW-0732">Signal</keyword>
<organism evidence="2 3">
    <name type="scientific">Leptidea sinapis</name>
    <dbReference type="NCBI Taxonomy" id="189913"/>
    <lineage>
        <taxon>Eukaryota</taxon>
        <taxon>Metazoa</taxon>
        <taxon>Ecdysozoa</taxon>
        <taxon>Arthropoda</taxon>
        <taxon>Hexapoda</taxon>
        <taxon>Insecta</taxon>
        <taxon>Pterygota</taxon>
        <taxon>Neoptera</taxon>
        <taxon>Endopterygota</taxon>
        <taxon>Lepidoptera</taxon>
        <taxon>Glossata</taxon>
        <taxon>Ditrysia</taxon>
        <taxon>Papilionoidea</taxon>
        <taxon>Pieridae</taxon>
        <taxon>Dismorphiinae</taxon>
        <taxon>Leptidea</taxon>
    </lineage>
</organism>